<organism evidence="1 2">
    <name type="scientific">Crateriforma conspicua</name>
    <dbReference type="NCBI Taxonomy" id="2527996"/>
    <lineage>
        <taxon>Bacteria</taxon>
        <taxon>Pseudomonadati</taxon>
        <taxon>Planctomycetota</taxon>
        <taxon>Planctomycetia</taxon>
        <taxon>Planctomycetales</taxon>
        <taxon>Planctomycetaceae</taxon>
        <taxon>Crateriforma</taxon>
    </lineage>
</organism>
<protein>
    <submittedName>
        <fullName evidence="1">Uncharacterized protein</fullName>
    </submittedName>
</protein>
<name>A0A5C6FMA4_9PLAN</name>
<dbReference type="EMBL" id="SJPZ01000002">
    <property type="protein sequence ID" value="TWU62272.1"/>
    <property type="molecule type" value="Genomic_DNA"/>
</dbReference>
<dbReference type="AlphaFoldDB" id="A0A5C6FMA4"/>
<dbReference type="RefSeq" id="WP_146414957.1">
    <property type="nucleotide sequence ID" value="NZ_SJPZ01000002.1"/>
</dbReference>
<sequence length="70" mass="7868">MMNRDRIEDAYAAAHIRALTLLEDLHQTIEDMPAPGSDEHPLDWGHVGSLNHVCEQLADLKKHLVSPDND</sequence>
<dbReference type="Proteomes" id="UP000316476">
    <property type="component" value="Unassembled WGS sequence"/>
</dbReference>
<accession>A0A5C6FMA4</accession>
<proteinExistence type="predicted"/>
<evidence type="ECO:0000313" key="2">
    <source>
        <dbReference type="Proteomes" id="UP000316476"/>
    </source>
</evidence>
<dbReference type="OrthoDB" id="282980at2"/>
<comment type="caution">
    <text evidence="1">The sequence shown here is derived from an EMBL/GenBank/DDBJ whole genome shotgun (WGS) entry which is preliminary data.</text>
</comment>
<gene>
    <name evidence="1" type="ORF">V7x_40010</name>
</gene>
<evidence type="ECO:0000313" key="1">
    <source>
        <dbReference type="EMBL" id="TWU62272.1"/>
    </source>
</evidence>
<reference evidence="1 2" key="1">
    <citation type="submission" date="2019-02" db="EMBL/GenBank/DDBJ databases">
        <title>Deep-cultivation of Planctomycetes and their phenomic and genomic characterization uncovers novel biology.</title>
        <authorList>
            <person name="Wiegand S."/>
            <person name="Jogler M."/>
            <person name="Boedeker C."/>
            <person name="Pinto D."/>
            <person name="Vollmers J."/>
            <person name="Rivas-Marin E."/>
            <person name="Kohn T."/>
            <person name="Peeters S.H."/>
            <person name="Heuer A."/>
            <person name="Rast P."/>
            <person name="Oberbeckmann S."/>
            <person name="Bunk B."/>
            <person name="Jeske O."/>
            <person name="Meyerdierks A."/>
            <person name="Storesund J.E."/>
            <person name="Kallscheuer N."/>
            <person name="Luecker S."/>
            <person name="Lage O.M."/>
            <person name="Pohl T."/>
            <person name="Merkel B.J."/>
            <person name="Hornburger P."/>
            <person name="Mueller R.-W."/>
            <person name="Bruemmer F."/>
            <person name="Labrenz M."/>
            <person name="Spormann A.M."/>
            <person name="Op Den Camp H."/>
            <person name="Overmann J."/>
            <person name="Amann R."/>
            <person name="Jetten M.S.M."/>
            <person name="Mascher T."/>
            <person name="Medema M.H."/>
            <person name="Devos D.P."/>
            <person name="Kaster A.-K."/>
            <person name="Ovreas L."/>
            <person name="Rohde M."/>
            <person name="Galperin M.Y."/>
            <person name="Jogler C."/>
        </authorList>
    </citation>
    <scope>NUCLEOTIDE SEQUENCE [LARGE SCALE GENOMIC DNA]</scope>
    <source>
        <strain evidence="1 2">V7</strain>
    </source>
</reference>